<sequence>MLNNVVYGTSVVSLDELRLRLEDVLEIPFHLHCSSYSGGDYYRAEGDGDENLIIVRNDIPEDDGEVLYPELERYTLIFGVYSTPRGDHWREALGTVAELEFIEQRFFD</sequence>
<keyword evidence="2" id="KW-1185">Reference proteome</keyword>
<organism evidence="1 2">
    <name type="scientific">Saccharothrix longispora</name>
    <dbReference type="NCBI Taxonomy" id="33920"/>
    <lineage>
        <taxon>Bacteria</taxon>
        <taxon>Bacillati</taxon>
        <taxon>Actinomycetota</taxon>
        <taxon>Actinomycetes</taxon>
        <taxon>Pseudonocardiales</taxon>
        <taxon>Pseudonocardiaceae</taxon>
        <taxon>Saccharothrix</taxon>
    </lineage>
</organism>
<evidence type="ECO:0000313" key="1">
    <source>
        <dbReference type="EMBL" id="MDR6591787.1"/>
    </source>
</evidence>
<dbReference type="Proteomes" id="UP001268819">
    <property type="component" value="Unassembled WGS sequence"/>
</dbReference>
<reference evidence="1 2" key="1">
    <citation type="submission" date="2023-07" db="EMBL/GenBank/DDBJ databases">
        <title>Sequencing the genomes of 1000 actinobacteria strains.</title>
        <authorList>
            <person name="Klenk H.-P."/>
        </authorList>
    </citation>
    <scope>NUCLEOTIDE SEQUENCE [LARGE SCALE GENOMIC DNA]</scope>
    <source>
        <strain evidence="1 2">DSM 43749</strain>
    </source>
</reference>
<comment type="caution">
    <text evidence="1">The sequence shown here is derived from an EMBL/GenBank/DDBJ whole genome shotgun (WGS) entry which is preliminary data.</text>
</comment>
<gene>
    <name evidence="1" type="ORF">J2S66_000171</name>
</gene>
<evidence type="ECO:0000313" key="2">
    <source>
        <dbReference type="Proteomes" id="UP001268819"/>
    </source>
</evidence>
<proteinExistence type="predicted"/>
<name>A0ABU1PM95_9PSEU</name>
<protein>
    <submittedName>
        <fullName evidence="1">Uncharacterized protein</fullName>
    </submittedName>
</protein>
<accession>A0ABU1PM95</accession>
<dbReference type="EMBL" id="JAVDSG010000001">
    <property type="protein sequence ID" value="MDR6591787.1"/>
    <property type="molecule type" value="Genomic_DNA"/>
</dbReference>